<evidence type="ECO:0000313" key="2">
    <source>
        <dbReference type="EMBL" id="GFY63593.1"/>
    </source>
</evidence>
<accession>A0A8X6Y0U6</accession>
<dbReference type="AlphaFoldDB" id="A0A8X6Y0U6"/>
<sequence>MCGNVLNKSRCGRPHKLSDRDAQEPYCKTNLKLLKVVTETELDAQSVSKTKRESWGHRSSARDHVTSINKWHGCRLAGATQTRSNRRAVEQLNPGHEVKEKRSRALKTRRKRIHGSMRLH</sequence>
<feature type="compositionally biased region" description="Basic residues" evidence="1">
    <location>
        <begin position="101"/>
        <end position="120"/>
    </location>
</feature>
<dbReference type="Proteomes" id="UP000886998">
    <property type="component" value="Unassembled WGS sequence"/>
</dbReference>
<keyword evidence="3" id="KW-1185">Reference proteome</keyword>
<evidence type="ECO:0000256" key="1">
    <source>
        <dbReference type="SAM" id="MobiDB-lite"/>
    </source>
</evidence>
<protein>
    <submittedName>
        <fullName evidence="2">Uncharacterized protein</fullName>
    </submittedName>
</protein>
<gene>
    <name evidence="2" type="ORF">TNIN_150981</name>
</gene>
<evidence type="ECO:0000313" key="3">
    <source>
        <dbReference type="Proteomes" id="UP000886998"/>
    </source>
</evidence>
<feature type="region of interest" description="Disordered" evidence="1">
    <location>
        <begin position="77"/>
        <end position="120"/>
    </location>
</feature>
<organism evidence="2 3">
    <name type="scientific">Trichonephila inaurata madagascariensis</name>
    <dbReference type="NCBI Taxonomy" id="2747483"/>
    <lineage>
        <taxon>Eukaryota</taxon>
        <taxon>Metazoa</taxon>
        <taxon>Ecdysozoa</taxon>
        <taxon>Arthropoda</taxon>
        <taxon>Chelicerata</taxon>
        <taxon>Arachnida</taxon>
        <taxon>Araneae</taxon>
        <taxon>Araneomorphae</taxon>
        <taxon>Entelegynae</taxon>
        <taxon>Araneoidea</taxon>
        <taxon>Nephilidae</taxon>
        <taxon>Trichonephila</taxon>
        <taxon>Trichonephila inaurata</taxon>
    </lineage>
</organism>
<feature type="region of interest" description="Disordered" evidence="1">
    <location>
        <begin position="1"/>
        <end position="24"/>
    </location>
</feature>
<reference evidence="2" key="1">
    <citation type="submission" date="2020-08" db="EMBL/GenBank/DDBJ databases">
        <title>Multicomponent nature underlies the extraordinary mechanical properties of spider dragline silk.</title>
        <authorList>
            <person name="Kono N."/>
            <person name="Nakamura H."/>
            <person name="Mori M."/>
            <person name="Yoshida Y."/>
            <person name="Ohtoshi R."/>
            <person name="Malay A.D."/>
            <person name="Moran D.A.P."/>
            <person name="Tomita M."/>
            <person name="Numata K."/>
            <person name="Arakawa K."/>
        </authorList>
    </citation>
    <scope>NUCLEOTIDE SEQUENCE</scope>
</reference>
<dbReference type="OrthoDB" id="10324766at2759"/>
<proteinExistence type="predicted"/>
<dbReference type="EMBL" id="BMAV01014852">
    <property type="protein sequence ID" value="GFY63593.1"/>
    <property type="molecule type" value="Genomic_DNA"/>
</dbReference>
<comment type="caution">
    <text evidence="2">The sequence shown here is derived from an EMBL/GenBank/DDBJ whole genome shotgun (WGS) entry which is preliminary data.</text>
</comment>
<name>A0A8X6Y0U6_9ARAC</name>